<sequence>MQMHDVLRPRSLVQVINILSDDRNLFAGARQLTNRKISGVWLGLASLETPPQIPPPNHLRVLSKSTCRFQPFGVVFRPNACELVAKCWNSTFRRDAGAGEKYNLSSGRQGFDGPIQVVHFGLWASAASQIGE</sequence>
<comment type="caution">
    <text evidence="1">The sequence shown here is derived from an EMBL/GenBank/DDBJ whole genome shotgun (WGS) entry which is preliminary data.</text>
</comment>
<gene>
    <name evidence="1" type="ORF">ALO41_102810</name>
</gene>
<name>A0A0N8TEA6_PSEA0</name>
<evidence type="ECO:0000313" key="2">
    <source>
        <dbReference type="Proteomes" id="UP000050266"/>
    </source>
</evidence>
<accession>A0A0N8TEA6</accession>
<protein>
    <submittedName>
        <fullName evidence="1">Uncharacterized protein</fullName>
    </submittedName>
</protein>
<proteinExistence type="predicted"/>
<dbReference type="Proteomes" id="UP000050266">
    <property type="component" value="Unassembled WGS sequence"/>
</dbReference>
<dbReference type="EMBL" id="LJRQ01000092">
    <property type="protein sequence ID" value="KPZ15857.1"/>
    <property type="molecule type" value="Genomic_DNA"/>
</dbReference>
<dbReference type="AlphaFoldDB" id="A0A0N8TEA6"/>
<organism evidence="1 2">
    <name type="scientific">Pseudomonas amygdali pv. ulmi</name>
    <dbReference type="NCBI Taxonomy" id="251720"/>
    <lineage>
        <taxon>Bacteria</taxon>
        <taxon>Pseudomonadati</taxon>
        <taxon>Pseudomonadota</taxon>
        <taxon>Gammaproteobacteria</taxon>
        <taxon>Pseudomonadales</taxon>
        <taxon>Pseudomonadaceae</taxon>
        <taxon>Pseudomonas</taxon>
        <taxon>Pseudomonas amygdali</taxon>
    </lineage>
</organism>
<reference evidence="1 2" key="1">
    <citation type="submission" date="2015-09" db="EMBL/GenBank/DDBJ databases">
        <title>Genome announcement of multiple Pseudomonas syringae strains.</title>
        <authorList>
            <person name="Thakur S."/>
            <person name="Wang P.W."/>
            <person name="Gong Y."/>
            <person name="Weir B.S."/>
            <person name="Guttman D.S."/>
        </authorList>
    </citation>
    <scope>NUCLEOTIDE SEQUENCE [LARGE SCALE GENOMIC DNA]</scope>
    <source>
        <strain evidence="1 2">ICMP3962</strain>
    </source>
</reference>
<evidence type="ECO:0000313" key="1">
    <source>
        <dbReference type="EMBL" id="KPZ15857.1"/>
    </source>
</evidence>